<comment type="cofactor">
    <cofactor evidence="2">
        <name>Mg(2+)</name>
        <dbReference type="ChEBI" id="CHEBI:18420"/>
    </cofactor>
</comment>
<dbReference type="Proteomes" id="UP001451606">
    <property type="component" value="Chromosome"/>
</dbReference>
<evidence type="ECO:0000259" key="13">
    <source>
        <dbReference type="PROSITE" id="PS50975"/>
    </source>
</evidence>
<evidence type="ECO:0000313" key="15">
    <source>
        <dbReference type="Proteomes" id="UP001451606"/>
    </source>
</evidence>
<dbReference type="GO" id="GO:0006164">
    <property type="term" value="P:purine nucleotide biosynthetic process"/>
    <property type="evidence" value="ECO:0007669"/>
    <property type="project" value="UniProtKB-KW"/>
</dbReference>
<dbReference type="GO" id="GO:0009113">
    <property type="term" value="P:purine nucleobase biosynthetic process"/>
    <property type="evidence" value="ECO:0007669"/>
    <property type="project" value="InterPro"/>
</dbReference>
<sequence>MGTKVLLVGSGGREDAVARCLVRSGASLYSAIKNRNPSIISLSKEHIVCEETDFKRIQRFAVEKGVELAFIGPDPVLETELVERLVSSGIAVASPDRKAARIETSKEFMRDLMTRYSIPGNIPSIVFRSVTELKGFLKKSGKEYAIKPIGLTGGKGVKVMGDQVGTMEEAVDYASSIIGRDGRVLLEERVTGEEFSLQVFTDGTHVKPMPVVQDFKRAYENDAGPNTGGMGSISGADGLPFIRKSSVEKALNITSMIIDALKKEGSPFRGVLYGQFMDTENGPVVIEINSRFADPESMNVLSLMKSSIYDIFYEIANGNLHMNVEFEKKATVLKYIVPRGYGTKPETGVLTIERKSMPHNLRLYYAAVSGTLERVEMSTSRSLAMVGIADTIPQASDIVEENLHIINGNYYVRHDIGSGEMMERKASRTLV</sequence>
<dbReference type="PANTHER" id="PTHR43472:SF1">
    <property type="entry name" value="PHOSPHORIBOSYLAMINE--GLYCINE LIGASE, CHLOROPLASTIC"/>
    <property type="match status" value="1"/>
</dbReference>
<evidence type="ECO:0000256" key="8">
    <source>
        <dbReference type="ARBA" id="ARBA00022840"/>
    </source>
</evidence>
<comment type="pathway">
    <text evidence="3">Purine metabolism; IMP biosynthesis via de novo pathway; N(1)-(5-phospho-D-ribosyl)glycinamide from 5-phospho-alpha-D-ribose 1-diphosphate: step 2/2.</text>
</comment>
<dbReference type="InterPro" id="IPR020561">
    <property type="entry name" value="PRibGlycinamid_synth_ATP-grasp"/>
</dbReference>
<reference evidence="14 15" key="1">
    <citation type="submission" date="2023-09" db="EMBL/GenBank/DDBJ databases">
        <authorList>
            <person name="Golyshina O.V."/>
            <person name="Lunev E.A."/>
            <person name="Bargiela R."/>
            <person name="Gaines M.C."/>
            <person name="Daum B."/>
            <person name="Bale N.J."/>
            <person name="Koenen M."/>
            <person name="Sinninghe Damst J.S."/>
            <person name="Yakimov M."/>
            <person name="Golyshin P.N."/>
        </authorList>
    </citation>
    <scope>NUCLEOTIDE SEQUENCE [LARGE SCALE GENOMIC DNA]</scope>
    <source>
        <strain evidence="14 15">M1</strain>
    </source>
</reference>
<evidence type="ECO:0000313" key="14">
    <source>
        <dbReference type="EMBL" id="WYX99911.1"/>
    </source>
</evidence>
<evidence type="ECO:0000256" key="10">
    <source>
        <dbReference type="ARBA" id="ARBA00042242"/>
    </source>
</evidence>
<keyword evidence="15" id="KW-1185">Reference proteome</keyword>
<dbReference type="PROSITE" id="PS50975">
    <property type="entry name" value="ATP_GRASP"/>
    <property type="match status" value="1"/>
</dbReference>
<comment type="similarity">
    <text evidence="9">Belongs to the GARS family.</text>
</comment>
<evidence type="ECO:0000256" key="1">
    <source>
        <dbReference type="ARBA" id="ARBA00001936"/>
    </source>
</evidence>
<keyword evidence="6 12" id="KW-0547">Nucleotide-binding</keyword>
<dbReference type="InterPro" id="IPR013815">
    <property type="entry name" value="ATP_grasp_subdomain_1"/>
</dbReference>
<dbReference type="SMART" id="SM01210">
    <property type="entry name" value="GARS_C"/>
    <property type="match status" value="1"/>
</dbReference>
<evidence type="ECO:0000256" key="2">
    <source>
        <dbReference type="ARBA" id="ARBA00001946"/>
    </source>
</evidence>
<evidence type="ECO:0000256" key="7">
    <source>
        <dbReference type="ARBA" id="ARBA00022755"/>
    </source>
</evidence>
<feature type="domain" description="ATP-grasp" evidence="13">
    <location>
        <begin position="110"/>
        <end position="317"/>
    </location>
</feature>
<name>A0AAX4NGE2_9ARCH</name>
<evidence type="ECO:0000256" key="9">
    <source>
        <dbReference type="ARBA" id="ARBA00038345"/>
    </source>
</evidence>
<dbReference type="SUPFAM" id="SSF51246">
    <property type="entry name" value="Rudiment single hybrid motif"/>
    <property type="match status" value="1"/>
</dbReference>
<keyword evidence="5 14" id="KW-0436">Ligase</keyword>
<dbReference type="GO" id="GO:0004637">
    <property type="term" value="F:phosphoribosylamine-glycine ligase activity"/>
    <property type="evidence" value="ECO:0007669"/>
    <property type="project" value="UniProtKB-EC"/>
</dbReference>
<dbReference type="Gene3D" id="3.40.50.20">
    <property type="match status" value="1"/>
</dbReference>
<evidence type="ECO:0000256" key="5">
    <source>
        <dbReference type="ARBA" id="ARBA00022598"/>
    </source>
</evidence>
<evidence type="ECO:0000256" key="11">
    <source>
        <dbReference type="ARBA" id="ARBA00042864"/>
    </source>
</evidence>
<dbReference type="InterPro" id="IPR037123">
    <property type="entry name" value="PRibGlycinamide_synth_C_sf"/>
</dbReference>
<dbReference type="SUPFAM" id="SSF52440">
    <property type="entry name" value="PreATP-grasp domain"/>
    <property type="match status" value="1"/>
</dbReference>
<dbReference type="InterPro" id="IPR000115">
    <property type="entry name" value="PRibGlycinamide_synth"/>
</dbReference>
<evidence type="ECO:0000256" key="6">
    <source>
        <dbReference type="ARBA" id="ARBA00022741"/>
    </source>
</evidence>
<dbReference type="EC" id="6.3.4.13" evidence="4"/>
<dbReference type="RefSeq" id="WP_393971870.1">
    <property type="nucleotide sequence ID" value="NZ_CP133772.1"/>
</dbReference>
<dbReference type="Gene3D" id="3.30.470.20">
    <property type="entry name" value="ATP-grasp fold, B domain"/>
    <property type="match status" value="1"/>
</dbReference>
<dbReference type="GO" id="GO:0005524">
    <property type="term" value="F:ATP binding"/>
    <property type="evidence" value="ECO:0007669"/>
    <property type="project" value="UniProtKB-UniRule"/>
</dbReference>
<dbReference type="Pfam" id="PF02843">
    <property type="entry name" value="GARS_C"/>
    <property type="match status" value="1"/>
</dbReference>
<evidence type="ECO:0000256" key="12">
    <source>
        <dbReference type="PROSITE-ProRule" id="PRU00409"/>
    </source>
</evidence>
<dbReference type="AlphaFoldDB" id="A0AAX4NGE2"/>
<protein>
    <recommendedName>
        <fullName evidence="4">phosphoribosylamine--glycine ligase</fullName>
        <ecNumber evidence="4">6.3.4.13</ecNumber>
    </recommendedName>
    <alternativeName>
        <fullName evidence="10">Glycinamide ribonucleotide synthetase</fullName>
    </alternativeName>
    <alternativeName>
        <fullName evidence="11">Phosphoribosylglycinamide synthetase</fullName>
    </alternativeName>
</protein>
<dbReference type="KEGG" id="omr:OXIME_000457"/>
<dbReference type="Gene3D" id="3.90.600.10">
    <property type="entry name" value="Phosphoribosylglycinamide synthetase, C-terminal domain"/>
    <property type="match status" value="1"/>
</dbReference>
<keyword evidence="7" id="KW-0658">Purine biosynthesis</keyword>
<dbReference type="SUPFAM" id="SSF56059">
    <property type="entry name" value="Glutathione synthetase ATP-binding domain-like"/>
    <property type="match status" value="1"/>
</dbReference>
<dbReference type="Gene3D" id="3.30.1490.20">
    <property type="entry name" value="ATP-grasp fold, A domain"/>
    <property type="match status" value="1"/>
</dbReference>
<dbReference type="EMBL" id="CP133772">
    <property type="protein sequence ID" value="WYX99911.1"/>
    <property type="molecule type" value="Genomic_DNA"/>
</dbReference>
<dbReference type="Pfam" id="PF01071">
    <property type="entry name" value="GARS_A"/>
    <property type="match status" value="1"/>
</dbReference>
<dbReference type="InterPro" id="IPR011761">
    <property type="entry name" value="ATP-grasp"/>
</dbReference>
<evidence type="ECO:0000256" key="3">
    <source>
        <dbReference type="ARBA" id="ARBA00005174"/>
    </source>
</evidence>
<proteinExistence type="inferred from homology"/>
<dbReference type="GO" id="GO:0046872">
    <property type="term" value="F:metal ion binding"/>
    <property type="evidence" value="ECO:0007669"/>
    <property type="project" value="InterPro"/>
</dbReference>
<dbReference type="NCBIfam" id="TIGR00877">
    <property type="entry name" value="purD"/>
    <property type="match status" value="1"/>
</dbReference>
<gene>
    <name evidence="14" type="primary">purD</name>
    <name evidence="14" type="ORF">OXIME_000457</name>
</gene>
<keyword evidence="8 12" id="KW-0067">ATP-binding</keyword>
<dbReference type="InterPro" id="IPR016185">
    <property type="entry name" value="PreATP-grasp_dom_sf"/>
</dbReference>
<dbReference type="Pfam" id="PF02844">
    <property type="entry name" value="GARS_N"/>
    <property type="match status" value="1"/>
</dbReference>
<organism evidence="14 15">
    <name type="scientific">Oxyplasma meridianum</name>
    <dbReference type="NCBI Taxonomy" id="3073602"/>
    <lineage>
        <taxon>Archaea</taxon>
        <taxon>Methanobacteriati</taxon>
        <taxon>Thermoplasmatota</taxon>
        <taxon>Thermoplasmata</taxon>
        <taxon>Thermoplasmatales</taxon>
        <taxon>Thermoplasmataceae</taxon>
        <taxon>Oxyplasma</taxon>
    </lineage>
</organism>
<evidence type="ECO:0000256" key="4">
    <source>
        <dbReference type="ARBA" id="ARBA00013255"/>
    </source>
</evidence>
<dbReference type="GeneID" id="95967184"/>
<dbReference type="PANTHER" id="PTHR43472">
    <property type="entry name" value="PHOSPHORIBOSYLAMINE--GLYCINE LIGASE"/>
    <property type="match status" value="1"/>
</dbReference>
<dbReference type="InterPro" id="IPR011054">
    <property type="entry name" value="Rudment_hybrid_motif"/>
</dbReference>
<dbReference type="SMART" id="SM01209">
    <property type="entry name" value="GARS_A"/>
    <property type="match status" value="1"/>
</dbReference>
<accession>A0AAX4NGE2</accession>
<dbReference type="InterPro" id="IPR020560">
    <property type="entry name" value="PRibGlycinamide_synth_C-dom"/>
</dbReference>
<dbReference type="InterPro" id="IPR020562">
    <property type="entry name" value="PRibGlycinamide_synth_N"/>
</dbReference>
<comment type="cofactor">
    <cofactor evidence="1">
        <name>Mn(2+)</name>
        <dbReference type="ChEBI" id="CHEBI:29035"/>
    </cofactor>
</comment>